<organism evidence="2">
    <name type="scientific">uncultured Caudovirales phage</name>
    <dbReference type="NCBI Taxonomy" id="2100421"/>
    <lineage>
        <taxon>Viruses</taxon>
        <taxon>Duplodnaviria</taxon>
        <taxon>Heunggongvirae</taxon>
        <taxon>Uroviricota</taxon>
        <taxon>Caudoviricetes</taxon>
        <taxon>Peduoviridae</taxon>
        <taxon>Maltschvirus</taxon>
        <taxon>Maltschvirus maltsch</taxon>
    </lineage>
</organism>
<accession>A0A6J5NSQ7</accession>
<sequence>MGGKSKPSAPPPAPPPPPPPPPDPAPARTEAEKAASFKKARRGRSAGLMSSTALETLGTDTTLGAS</sequence>
<gene>
    <name evidence="2" type="ORF">UFOVP765_30</name>
</gene>
<proteinExistence type="predicted"/>
<feature type="compositionally biased region" description="Pro residues" evidence="1">
    <location>
        <begin position="8"/>
        <end position="25"/>
    </location>
</feature>
<protein>
    <submittedName>
        <fullName evidence="2">Uncharacterized protein</fullName>
    </submittedName>
</protein>
<feature type="region of interest" description="Disordered" evidence="1">
    <location>
        <begin position="1"/>
        <end position="66"/>
    </location>
</feature>
<feature type="compositionally biased region" description="Polar residues" evidence="1">
    <location>
        <begin position="48"/>
        <end position="66"/>
    </location>
</feature>
<evidence type="ECO:0000256" key="1">
    <source>
        <dbReference type="SAM" id="MobiDB-lite"/>
    </source>
</evidence>
<name>A0A6J5NSQ7_9CAUD</name>
<dbReference type="EMBL" id="LR796703">
    <property type="protein sequence ID" value="CAB4160696.1"/>
    <property type="molecule type" value="Genomic_DNA"/>
</dbReference>
<evidence type="ECO:0000313" key="2">
    <source>
        <dbReference type="EMBL" id="CAB4160696.1"/>
    </source>
</evidence>
<reference evidence="2" key="1">
    <citation type="submission" date="2020-04" db="EMBL/GenBank/DDBJ databases">
        <authorList>
            <person name="Chiriac C."/>
            <person name="Salcher M."/>
            <person name="Ghai R."/>
            <person name="Kavagutti S V."/>
        </authorList>
    </citation>
    <scope>NUCLEOTIDE SEQUENCE</scope>
</reference>